<dbReference type="Gene3D" id="1.20.120.1810">
    <property type="match status" value="1"/>
</dbReference>
<dbReference type="GO" id="GO:0016987">
    <property type="term" value="F:sigma factor activity"/>
    <property type="evidence" value="ECO:0007669"/>
    <property type="project" value="UniProtKB-KW"/>
</dbReference>
<dbReference type="InterPro" id="IPR007627">
    <property type="entry name" value="RNA_pol_sigma70_r2"/>
</dbReference>
<dbReference type="Pfam" id="PF04545">
    <property type="entry name" value="Sigma70_r4"/>
    <property type="match status" value="1"/>
</dbReference>
<dbReference type="PRINTS" id="PR00046">
    <property type="entry name" value="SIGMA70FCT"/>
</dbReference>
<dbReference type="Proteomes" id="UP000537141">
    <property type="component" value="Unassembled WGS sequence"/>
</dbReference>
<dbReference type="SUPFAM" id="SSF88659">
    <property type="entry name" value="Sigma3 and sigma4 domains of RNA polymerase sigma factors"/>
    <property type="match status" value="1"/>
</dbReference>
<protein>
    <submittedName>
        <fullName evidence="7">RNA polymerase sigma-32 factor</fullName>
    </submittedName>
</protein>
<dbReference type="Gene3D" id="1.20.140.160">
    <property type="match status" value="1"/>
</dbReference>
<dbReference type="InterPro" id="IPR013325">
    <property type="entry name" value="RNA_pol_sigma_r2"/>
</dbReference>
<evidence type="ECO:0000256" key="1">
    <source>
        <dbReference type="ARBA" id="ARBA00007788"/>
    </source>
</evidence>
<sequence length="284" mass="33047">MTLQLPITLKKTSSFESYMTYVTSLPMLSETQEKALFKKYQEHNDLNAVQEIVLSHLRFVGFIARSFKGYGLPIEDLVQEGSIGLMKSIKKFRLDFGVRLSSFAVHYIKGEIQEFVIRNWRLVKATTTKAKRKLFFNLRRLKTNTEWLEYSDKTAIAESLGVSVEDVTEMEVQLTQSDVFIDSSTKNDDENSSFICEKLLEDKTTSLDSQIIREDFSDKAMAKIYSAIKDLDDRSRDIITQRWLSDDKKPHKYFAAKYKVSQERIRQVEEKALATIKNKLYQFH</sequence>
<dbReference type="InterPro" id="IPR013324">
    <property type="entry name" value="RNA_pol_sigma_r3/r4-like"/>
</dbReference>
<dbReference type="SUPFAM" id="SSF88946">
    <property type="entry name" value="Sigma2 domain of RNA polymerase sigma factors"/>
    <property type="match status" value="1"/>
</dbReference>
<evidence type="ECO:0000256" key="2">
    <source>
        <dbReference type="ARBA" id="ARBA00023015"/>
    </source>
</evidence>
<comment type="similarity">
    <text evidence="1">Belongs to the sigma-70 factor family.</text>
</comment>
<keyword evidence="8" id="KW-1185">Reference proteome</keyword>
<dbReference type="InterPro" id="IPR000943">
    <property type="entry name" value="RNA_pol_sigma70"/>
</dbReference>
<proteinExistence type="inferred from homology"/>
<gene>
    <name evidence="7" type="ORF">HNQ55_002731</name>
</gene>
<name>A0A7X0NIQ5_9GAMM</name>
<dbReference type="GO" id="GO:0006352">
    <property type="term" value="P:DNA-templated transcription initiation"/>
    <property type="evidence" value="ECO:0007669"/>
    <property type="project" value="InterPro"/>
</dbReference>
<accession>A0A7X0NIQ5</accession>
<dbReference type="AlphaFoldDB" id="A0A7X0NIQ5"/>
<keyword evidence="4" id="KW-0238">DNA-binding</keyword>
<evidence type="ECO:0000256" key="5">
    <source>
        <dbReference type="ARBA" id="ARBA00023163"/>
    </source>
</evidence>
<dbReference type="PANTHER" id="PTHR30376">
    <property type="entry name" value="SIGMA FACTOR RPOH HEAT SHOCK RELATED"/>
    <property type="match status" value="1"/>
</dbReference>
<dbReference type="NCBIfam" id="TIGR02937">
    <property type="entry name" value="sigma70-ECF"/>
    <property type="match status" value="1"/>
</dbReference>
<dbReference type="Pfam" id="PF04542">
    <property type="entry name" value="Sigma70_r2"/>
    <property type="match status" value="1"/>
</dbReference>
<comment type="caution">
    <text evidence="7">The sequence shown here is derived from an EMBL/GenBank/DDBJ whole genome shotgun (WGS) entry which is preliminary data.</text>
</comment>
<keyword evidence="5" id="KW-0804">Transcription</keyword>
<evidence type="ECO:0000259" key="6">
    <source>
        <dbReference type="PROSITE" id="PS00715"/>
    </source>
</evidence>
<evidence type="ECO:0000256" key="4">
    <source>
        <dbReference type="ARBA" id="ARBA00023125"/>
    </source>
</evidence>
<dbReference type="NCBIfam" id="NF005143">
    <property type="entry name" value="PRK06596.1"/>
    <property type="match status" value="1"/>
</dbReference>
<evidence type="ECO:0000313" key="8">
    <source>
        <dbReference type="Proteomes" id="UP000537141"/>
    </source>
</evidence>
<dbReference type="PANTHER" id="PTHR30376:SF3">
    <property type="entry name" value="RNA POLYMERASE SIGMA FACTOR RPOH"/>
    <property type="match status" value="1"/>
</dbReference>
<keyword evidence="3" id="KW-0731">Sigma factor</keyword>
<reference evidence="7 8" key="1">
    <citation type="submission" date="2020-08" db="EMBL/GenBank/DDBJ databases">
        <title>Genomic Encyclopedia of Type Strains, Phase IV (KMG-IV): sequencing the most valuable type-strain genomes for metagenomic binning, comparative biology and taxonomic classification.</title>
        <authorList>
            <person name="Goeker M."/>
        </authorList>
    </citation>
    <scope>NUCLEOTIDE SEQUENCE [LARGE SCALE GENOMIC DNA]</scope>
    <source>
        <strain evidence="7 8">DSM 26287</strain>
    </source>
</reference>
<feature type="domain" description="RNA polymerase sigma-70" evidence="6">
    <location>
        <begin position="76"/>
        <end position="89"/>
    </location>
</feature>
<dbReference type="InterPro" id="IPR007630">
    <property type="entry name" value="RNA_pol_sigma70_r4"/>
</dbReference>
<dbReference type="InterPro" id="IPR014284">
    <property type="entry name" value="RNA_pol_sigma-70_dom"/>
</dbReference>
<dbReference type="EMBL" id="JACHHU010000025">
    <property type="protein sequence ID" value="MBB6544203.1"/>
    <property type="molecule type" value="Genomic_DNA"/>
</dbReference>
<dbReference type="PROSITE" id="PS00715">
    <property type="entry name" value="SIGMA70_1"/>
    <property type="match status" value="1"/>
</dbReference>
<dbReference type="RefSeq" id="WP_184425099.1">
    <property type="nucleotide sequence ID" value="NZ_AP027362.1"/>
</dbReference>
<keyword evidence="2" id="KW-0805">Transcription regulation</keyword>
<organism evidence="7 8">
    <name type="scientific">Thalassotalea piscium</name>
    <dbReference type="NCBI Taxonomy" id="1230533"/>
    <lineage>
        <taxon>Bacteria</taxon>
        <taxon>Pseudomonadati</taxon>
        <taxon>Pseudomonadota</taxon>
        <taxon>Gammaproteobacteria</taxon>
        <taxon>Alteromonadales</taxon>
        <taxon>Colwelliaceae</taxon>
        <taxon>Thalassotalea</taxon>
    </lineage>
</organism>
<evidence type="ECO:0000256" key="3">
    <source>
        <dbReference type="ARBA" id="ARBA00023082"/>
    </source>
</evidence>
<dbReference type="InterPro" id="IPR050813">
    <property type="entry name" value="Sigma-70_Factor"/>
</dbReference>
<dbReference type="GO" id="GO:0003677">
    <property type="term" value="F:DNA binding"/>
    <property type="evidence" value="ECO:0007669"/>
    <property type="project" value="UniProtKB-KW"/>
</dbReference>
<evidence type="ECO:0000313" key="7">
    <source>
        <dbReference type="EMBL" id="MBB6544203.1"/>
    </source>
</evidence>